<organism evidence="2 3">
    <name type="scientific">Rhodobacter lacus</name>
    <dbReference type="NCBI Taxonomy" id="1641972"/>
    <lineage>
        <taxon>Bacteria</taxon>
        <taxon>Pseudomonadati</taxon>
        <taxon>Pseudomonadota</taxon>
        <taxon>Alphaproteobacteria</taxon>
        <taxon>Rhodobacterales</taxon>
        <taxon>Rhodobacter group</taxon>
        <taxon>Rhodobacter</taxon>
    </lineage>
</organism>
<feature type="region of interest" description="Disordered" evidence="1">
    <location>
        <begin position="78"/>
        <end position="115"/>
    </location>
</feature>
<reference evidence="3" key="1">
    <citation type="journal article" date="2019" name="Int. J. Syst. Evol. Microbiol.">
        <title>The Global Catalogue of Microorganisms (GCM) 10K type strain sequencing project: providing services to taxonomists for standard genome sequencing and annotation.</title>
        <authorList>
            <consortium name="The Broad Institute Genomics Platform"/>
            <consortium name="The Broad Institute Genome Sequencing Center for Infectious Disease"/>
            <person name="Wu L."/>
            <person name="Ma J."/>
        </authorList>
    </citation>
    <scope>NUCLEOTIDE SEQUENCE [LARGE SCALE GENOMIC DNA]</scope>
    <source>
        <strain evidence="3">CCUG 55131</strain>
    </source>
</reference>
<accession>A0ABW5AAD4</accession>
<protein>
    <submittedName>
        <fullName evidence="2">Uncharacterized protein</fullName>
    </submittedName>
</protein>
<evidence type="ECO:0000256" key="1">
    <source>
        <dbReference type="SAM" id="MobiDB-lite"/>
    </source>
</evidence>
<dbReference type="EMBL" id="JBHUIX010000012">
    <property type="protein sequence ID" value="MFD2174810.1"/>
    <property type="molecule type" value="Genomic_DNA"/>
</dbReference>
<evidence type="ECO:0000313" key="3">
    <source>
        <dbReference type="Proteomes" id="UP001597413"/>
    </source>
</evidence>
<proteinExistence type="predicted"/>
<gene>
    <name evidence="2" type="ORF">ACFSM0_11965</name>
</gene>
<evidence type="ECO:0000313" key="2">
    <source>
        <dbReference type="EMBL" id="MFD2174810.1"/>
    </source>
</evidence>
<name>A0ABW5AAD4_9RHOB</name>
<dbReference type="RefSeq" id="WP_377390646.1">
    <property type="nucleotide sequence ID" value="NZ_JBHUIX010000012.1"/>
</dbReference>
<keyword evidence="3" id="KW-1185">Reference proteome</keyword>
<dbReference type="Proteomes" id="UP001597413">
    <property type="component" value="Unassembled WGS sequence"/>
</dbReference>
<sequence>MRNLAVLLRIVLIAIFVAGIGLPGQGLAADAPSTAEPVMTLAAQDCARHAAGAPAAADLHRSASGCLVHCLASALTPEPVQPPLRSERVSRLTAPAPRPLSALVAPAPEAPPPRA</sequence>
<comment type="caution">
    <text evidence="2">The sequence shown here is derived from an EMBL/GenBank/DDBJ whole genome shotgun (WGS) entry which is preliminary data.</text>
</comment>